<gene>
    <name evidence="9" type="ORF">BCR43DRAFT_490506</name>
</gene>
<dbReference type="InterPro" id="IPR045137">
    <property type="entry name" value="RBM26/27"/>
</dbReference>
<dbReference type="InParanoid" id="A0A1X2HFZ5"/>
<dbReference type="SUPFAM" id="SSF90229">
    <property type="entry name" value="CCCH zinc finger"/>
    <property type="match status" value="1"/>
</dbReference>
<dbReference type="PANTHER" id="PTHR14398">
    <property type="entry name" value="RNA RECOGNITION RRM/RNP DOMAIN"/>
    <property type="match status" value="1"/>
</dbReference>
<dbReference type="GO" id="GO:0003723">
    <property type="term" value="F:RNA binding"/>
    <property type="evidence" value="ECO:0007669"/>
    <property type="project" value="UniProtKB-KW"/>
</dbReference>
<dbReference type="InterPro" id="IPR000571">
    <property type="entry name" value="Znf_CCCH"/>
</dbReference>
<dbReference type="PROSITE" id="PS50103">
    <property type="entry name" value="ZF_C3H1"/>
    <property type="match status" value="1"/>
</dbReference>
<keyword evidence="6" id="KW-0175">Coiled coil</keyword>
<evidence type="ECO:0000313" key="10">
    <source>
        <dbReference type="Proteomes" id="UP000242180"/>
    </source>
</evidence>
<dbReference type="SMART" id="SM00356">
    <property type="entry name" value="ZnF_C3H1"/>
    <property type="match status" value="1"/>
</dbReference>
<dbReference type="GO" id="GO:0008270">
    <property type="term" value="F:zinc ion binding"/>
    <property type="evidence" value="ECO:0007669"/>
    <property type="project" value="UniProtKB-KW"/>
</dbReference>
<dbReference type="InterPro" id="IPR036855">
    <property type="entry name" value="Znf_CCCH_sf"/>
</dbReference>
<feature type="zinc finger region" description="C3H1-type" evidence="5">
    <location>
        <begin position="198"/>
        <end position="226"/>
    </location>
</feature>
<dbReference type="Gene3D" id="3.30.70.330">
    <property type="match status" value="1"/>
</dbReference>
<feature type="coiled-coil region" evidence="6">
    <location>
        <begin position="466"/>
        <end position="501"/>
    </location>
</feature>
<organism evidence="9 10">
    <name type="scientific">Syncephalastrum racemosum</name>
    <name type="common">Filamentous fungus</name>
    <dbReference type="NCBI Taxonomy" id="13706"/>
    <lineage>
        <taxon>Eukaryota</taxon>
        <taxon>Fungi</taxon>
        <taxon>Fungi incertae sedis</taxon>
        <taxon>Mucoromycota</taxon>
        <taxon>Mucoromycotina</taxon>
        <taxon>Mucoromycetes</taxon>
        <taxon>Mucorales</taxon>
        <taxon>Syncephalastraceae</taxon>
        <taxon>Syncephalastrum</taxon>
    </lineage>
</organism>
<dbReference type="OrthoDB" id="443401at2759"/>
<dbReference type="AlphaFoldDB" id="A0A1X2HFZ5"/>
<evidence type="ECO:0000256" key="1">
    <source>
        <dbReference type="ARBA" id="ARBA00022723"/>
    </source>
</evidence>
<dbReference type="CDD" id="cd12257">
    <property type="entry name" value="RRM1_RBM26_like"/>
    <property type="match status" value="1"/>
</dbReference>
<keyword evidence="10" id="KW-1185">Reference proteome</keyword>
<protein>
    <recommendedName>
        <fullName evidence="8">C3H1-type domain-containing protein</fullName>
    </recommendedName>
</protein>
<sequence length="694" mass="76511">MSKVDDPDFKAYLIREVENLCDADPSLVAQYITALVGSGEPPDALRSSLDEKLRDFFGNQTTPFIDRLLVQLGYGSNDPSHQQGEDESSSRRRVSDYSDDEDDDDRNFKHRRQRSDVEDEGHASRGDDRQYKRRLPDSQYGYGSNKQPRSEDYRGSRSAYNNNNVSSSTNNGNIPLGPAAMYTGQQAYENRARQSRPYRSRPLCRDYNEKGFCMRGDMCPYDHGADRIVVDDNAPFNGAFQNTPPPMGAPMPPSAPGGPFFGMPNNFDVYDPERATLPGNQGANMGFDMAPGVMMGGEGMPPNPAGIGGGRGARGFGNRGRGRGRGRGGRPGYFPSNRQNDNTNLVVENIPDEHCDIAKVNEFFKKFGTLTNISVQGHLHKALLQYATHAEASAAYNSPDPIFDNRFVKVYWQKDQQPQQQVPQQSQPNVEEAGQAEAPHHPKEPVKTEPTPEEVAAKAAEFNKLMEEKQKKHQERMKTILELQKQKEQLLQAQIAEQKRLMGKLTNNPNMSRAEKTELLAALKKIAADIDVSKAPTPATESTDGGESSEDLKLKLAKLEAEAASLGIIPQSSRGGRGGRGGFFGRGGWAGRGRGGGTPPQRYSLDNRPTKIVIKQVPVELRDDLRKHFENFGQVTEYENKDQDILVKYAARFEAEKAMAAGSNFSGTNLQMAWYTEPSPAPAPAPAPAVAPAQ</sequence>
<feature type="compositionally biased region" description="Basic and acidic residues" evidence="7">
    <location>
        <begin position="114"/>
        <end position="136"/>
    </location>
</feature>
<dbReference type="SMART" id="SM00360">
    <property type="entry name" value="RRM"/>
    <property type="match status" value="2"/>
</dbReference>
<feature type="region of interest" description="Disordered" evidence="7">
    <location>
        <begin position="304"/>
        <end position="341"/>
    </location>
</feature>
<evidence type="ECO:0000256" key="5">
    <source>
        <dbReference type="PROSITE-ProRule" id="PRU00723"/>
    </source>
</evidence>
<comment type="caution">
    <text evidence="9">The sequence shown here is derived from an EMBL/GenBank/DDBJ whole genome shotgun (WGS) entry which is preliminary data.</text>
</comment>
<evidence type="ECO:0000313" key="9">
    <source>
        <dbReference type="EMBL" id="ORY97883.1"/>
    </source>
</evidence>
<keyword evidence="4" id="KW-0694">RNA-binding</keyword>
<keyword evidence="3 5" id="KW-0862">Zinc</keyword>
<feature type="compositionally biased region" description="Low complexity" evidence="7">
    <location>
        <begin position="414"/>
        <end position="428"/>
    </location>
</feature>
<dbReference type="GO" id="GO:0005634">
    <property type="term" value="C:nucleus"/>
    <property type="evidence" value="ECO:0007669"/>
    <property type="project" value="TreeGrafter"/>
</dbReference>
<evidence type="ECO:0000256" key="4">
    <source>
        <dbReference type="ARBA" id="ARBA00022884"/>
    </source>
</evidence>
<keyword evidence="1 5" id="KW-0479">Metal-binding</keyword>
<dbReference type="InterPro" id="IPR000504">
    <property type="entry name" value="RRM_dom"/>
</dbReference>
<feature type="region of interest" description="Disordered" evidence="7">
    <location>
        <begin position="414"/>
        <end position="454"/>
    </location>
</feature>
<evidence type="ECO:0000256" key="7">
    <source>
        <dbReference type="SAM" id="MobiDB-lite"/>
    </source>
</evidence>
<dbReference type="FunCoup" id="A0A1X2HFZ5">
    <property type="interactions" value="702"/>
</dbReference>
<feature type="compositionally biased region" description="Basic and acidic residues" evidence="7">
    <location>
        <begin position="438"/>
        <end position="447"/>
    </location>
</feature>
<feature type="compositionally biased region" description="Gly residues" evidence="7">
    <location>
        <begin position="306"/>
        <end position="319"/>
    </location>
</feature>
<feature type="region of interest" description="Disordered" evidence="7">
    <location>
        <begin position="73"/>
        <end position="179"/>
    </location>
</feature>
<proteinExistence type="predicted"/>
<keyword evidence="2 5" id="KW-0863">Zinc-finger</keyword>
<name>A0A1X2HFZ5_SYNRA</name>
<dbReference type="InterPro" id="IPR012677">
    <property type="entry name" value="Nucleotide-bd_a/b_plait_sf"/>
</dbReference>
<dbReference type="Proteomes" id="UP000242180">
    <property type="component" value="Unassembled WGS sequence"/>
</dbReference>
<dbReference type="EMBL" id="MCGN01000004">
    <property type="protein sequence ID" value="ORY97883.1"/>
    <property type="molecule type" value="Genomic_DNA"/>
</dbReference>
<evidence type="ECO:0000256" key="2">
    <source>
        <dbReference type="ARBA" id="ARBA00022771"/>
    </source>
</evidence>
<evidence type="ECO:0000256" key="6">
    <source>
        <dbReference type="SAM" id="Coils"/>
    </source>
</evidence>
<feature type="compositionally biased region" description="Low complexity" evidence="7">
    <location>
        <begin position="156"/>
        <end position="173"/>
    </location>
</feature>
<feature type="domain" description="C3H1-type" evidence="8">
    <location>
        <begin position="198"/>
        <end position="226"/>
    </location>
</feature>
<reference evidence="9 10" key="1">
    <citation type="submission" date="2016-07" db="EMBL/GenBank/DDBJ databases">
        <title>Pervasive Adenine N6-methylation of Active Genes in Fungi.</title>
        <authorList>
            <consortium name="DOE Joint Genome Institute"/>
            <person name="Mondo S.J."/>
            <person name="Dannebaum R.O."/>
            <person name="Kuo R.C."/>
            <person name="Labutti K."/>
            <person name="Haridas S."/>
            <person name="Kuo A."/>
            <person name="Salamov A."/>
            <person name="Ahrendt S.R."/>
            <person name="Lipzen A."/>
            <person name="Sullivan W."/>
            <person name="Andreopoulos W.B."/>
            <person name="Clum A."/>
            <person name="Lindquist E."/>
            <person name="Daum C."/>
            <person name="Ramamoorthy G.K."/>
            <person name="Gryganskyi A."/>
            <person name="Culley D."/>
            <person name="Magnuson J.K."/>
            <person name="James T.Y."/>
            <person name="O'Malley M.A."/>
            <person name="Stajich J.E."/>
            <person name="Spatafora J.W."/>
            <person name="Visel A."/>
            <person name="Grigoriev I.V."/>
        </authorList>
    </citation>
    <scope>NUCLEOTIDE SEQUENCE [LARGE SCALE GENOMIC DNA]</scope>
    <source>
        <strain evidence="9 10">NRRL 2496</strain>
    </source>
</reference>
<dbReference type="STRING" id="13706.A0A1X2HFZ5"/>
<dbReference type="PANTHER" id="PTHR14398:SF0">
    <property type="entry name" value="ZINC FINGER PROTEIN SWM"/>
    <property type="match status" value="1"/>
</dbReference>
<evidence type="ECO:0000256" key="3">
    <source>
        <dbReference type="ARBA" id="ARBA00022833"/>
    </source>
</evidence>
<dbReference type="Pfam" id="PF00642">
    <property type="entry name" value="zf-CCCH"/>
    <property type="match status" value="1"/>
</dbReference>
<dbReference type="InterPro" id="IPR035979">
    <property type="entry name" value="RBD_domain_sf"/>
</dbReference>
<evidence type="ECO:0000259" key="8">
    <source>
        <dbReference type="PROSITE" id="PS50103"/>
    </source>
</evidence>
<feature type="region of interest" description="Disordered" evidence="7">
    <location>
        <begin position="585"/>
        <end position="605"/>
    </location>
</feature>
<dbReference type="SUPFAM" id="SSF54928">
    <property type="entry name" value="RNA-binding domain, RBD"/>
    <property type="match status" value="2"/>
</dbReference>
<dbReference type="OMA" id="ITYDSHA"/>
<accession>A0A1X2HFZ5</accession>
<feature type="compositionally biased region" description="Gly residues" evidence="7">
    <location>
        <begin position="585"/>
        <end position="598"/>
    </location>
</feature>